<keyword evidence="1" id="KW-0472">Membrane</keyword>
<dbReference type="AlphaFoldDB" id="A0A6G4QY08"/>
<proteinExistence type="predicted"/>
<sequence length="156" mass="15876">MELVSALQDSAFGAWARGSAYAYPLANLLHLAGLVLLVGGVGLLDLRLAGAFRALPVAALSRVLTPMAAAGLALMAPTGLVLFAADAEALAGSAVFRCKLVLIVVALANAVAFRLLWSARLSAWDAAAPPAARLMALASLGLWVAVGVLGRLIAYA</sequence>
<evidence type="ECO:0000313" key="2">
    <source>
        <dbReference type="EMBL" id="NGM50510.1"/>
    </source>
</evidence>
<evidence type="ECO:0000256" key="1">
    <source>
        <dbReference type="SAM" id="Phobius"/>
    </source>
</evidence>
<name>A0A6G4QY08_9CAUL</name>
<accession>A0A6G4QY08</accession>
<feature type="transmembrane region" description="Helical" evidence="1">
    <location>
        <begin position="64"/>
        <end position="85"/>
    </location>
</feature>
<gene>
    <name evidence="2" type="ORF">G5B46_12905</name>
</gene>
<reference evidence="2" key="1">
    <citation type="submission" date="2020-02" db="EMBL/GenBank/DDBJ databases">
        <authorList>
            <person name="Gao J."/>
            <person name="Sun J."/>
        </authorList>
    </citation>
    <scope>NUCLEOTIDE SEQUENCE</scope>
    <source>
        <strain evidence="2">602-2</strain>
    </source>
</reference>
<organism evidence="2">
    <name type="scientific">Caulobacter sp. 602-2</name>
    <dbReference type="NCBI Taxonomy" id="2710887"/>
    <lineage>
        <taxon>Bacteria</taxon>
        <taxon>Pseudomonadati</taxon>
        <taxon>Pseudomonadota</taxon>
        <taxon>Alphaproteobacteria</taxon>
        <taxon>Caulobacterales</taxon>
        <taxon>Caulobacteraceae</taxon>
        <taxon>Caulobacter</taxon>
    </lineage>
</organism>
<protein>
    <recommendedName>
        <fullName evidence="3">DUF2214 domain-containing protein</fullName>
    </recommendedName>
</protein>
<keyword evidence="1" id="KW-1133">Transmembrane helix</keyword>
<feature type="transmembrane region" description="Helical" evidence="1">
    <location>
        <begin position="134"/>
        <end position="154"/>
    </location>
</feature>
<evidence type="ECO:0008006" key="3">
    <source>
        <dbReference type="Google" id="ProtNLM"/>
    </source>
</evidence>
<feature type="transmembrane region" description="Helical" evidence="1">
    <location>
        <begin position="20"/>
        <end position="44"/>
    </location>
</feature>
<feature type="transmembrane region" description="Helical" evidence="1">
    <location>
        <begin position="91"/>
        <end position="113"/>
    </location>
</feature>
<dbReference type="EMBL" id="JAAKGT010000005">
    <property type="protein sequence ID" value="NGM50510.1"/>
    <property type="molecule type" value="Genomic_DNA"/>
</dbReference>
<comment type="caution">
    <text evidence="2">The sequence shown here is derived from an EMBL/GenBank/DDBJ whole genome shotgun (WGS) entry which is preliminary data.</text>
</comment>
<dbReference type="RefSeq" id="WP_165259193.1">
    <property type="nucleotide sequence ID" value="NZ_JAAKGT010000005.1"/>
</dbReference>
<keyword evidence="1" id="KW-0812">Transmembrane</keyword>